<feature type="active site" description="Proton donor/acceptor" evidence="7">
    <location>
        <position position="351"/>
    </location>
</feature>
<organism evidence="11 12">
    <name type="scientific">Luteococcus peritonei</name>
    <dbReference type="NCBI Taxonomy" id="88874"/>
    <lineage>
        <taxon>Bacteria</taxon>
        <taxon>Bacillati</taxon>
        <taxon>Actinomycetota</taxon>
        <taxon>Actinomycetes</taxon>
        <taxon>Propionibacteriales</taxon>
        <taxon>Propionibacteriaceae</taxon>
        <taxon>Luteococcus</taxon>
    </lineage>
</organism>
<feature type="domain" description="L,D-TPase catalytic" evidence="10">
    <location>
        <begin position="268"/>
        <end position="393"/>
    </location>
</feature>
<keyword evidence="2" id="KW-0808">Transferase</keyword>
<keyword evidence="5" id="KW-0012">Acyltransferase</keyword>
<name>A0ABW4RWB5_9ACTN</name>
<dbReference type="RefSeq" id="WP_343874021.1">
    <property type="nucleotide sequence ID" value="NZ_BAAAIX010000023.1"/>
</dbReference>
<dbReference type="PROSITE" id="PS52029">
    <property type="entry name" value="LD_TPASE"/>
    <property type="match status" value="1"/>
</dbReference>
<dbReference type="Pfam" id="PF03734">
    <property type="entry name" value="YkuD"/>
    <property type="match status" value="1"/>
</dbReference>
<evidence type="ECO:0000313" key="12">
    <source>
        <dbReference type="Proteomes" id="UP001597326"/>
    </source>
</evidence>
<comment type="pathway">
    <text evidence="1 7">Cell wall biogenesis; peptidoglycan biosynthesis.</text>
</comment>
<evidence type="ECO:0000256" key="8">
    <source>
        <dbReference type="SAM" id="MobiDB-lite"/>
    </source>
</evidence>
<evidence type="ECO:0000256" key="1">
    <source>
        <dbReference type="ARBA" id="ARBA00004752"/>
    </source>
</evidence>
<evidence type="ECO:0000313" key="11">
    <source>
        <dbReference type="EMBL" id="MFD1890637.1"/>
    </source>
</evidence>
<dbReference type="PANTHER" id="PTHR30582:SF2">
    <property type="entry name" value="L,D-TRANSPEPTIDASE YCIB-RELATED"/>
    <property type="match status" value="1"/>
</dbReference>
<evidence type="ECO:0000256" key="7">
    <source>
        <dbReference type="PROSITE-ProRule" id="PRU01373"/>
    </source>
</evidence>
<reference evidence="12" key="1">
    <citation type="journal article" date="2019" name="Int. J. Syst. Evol. Microbiol.">
        <title>The Global Catalogue of Microorganisms (GCM) 10K type strain sequencing project: providing services to taxonomists for standard genome sequencing and annotation.</title>
        <authorList>
            <consortium name="The Broad Institute Genomics Platform"/>
            <consortium name="The Broad Institute Genome Sequencing Center for Infectious Disease"/>
            <person name="Wu L."/>
            <person name="Ma J."/>
        </authorList>
    </citation>
    <scope>NUCLEOTIDE SEQUENCE [LARGE SCALE GENOMIC DNA]</scope>
    <source>
        <strain evidence="12">CAIM 431</strain>
    </source>
</reference>
<dbReference type="Gene3D" id="2.40.440.10">
    <property type="entry name" value="L,D-transpeptidase catalytic domain-like"/>
    <property type="match status" value="1"/>
</dbReference>
<dbReference type="Gene3D" id="2.60.40.3780">
    <property type="match status" value="1"/>
</dbReference>
<dbReference type="InterPro" id="IPR038063">
    <property type="entry name" value="Transpep_catalytic_dom"/>
</dbReference>
<dbReference type="Gene3D" id="2.60.40.3710">
    <property type="match status" value="1"/>
</dbReference>
<feature type="signal peptide" evidence="9">
    <location>
        <begin position="1"/>
        <end position="27"/>
    </location>
</feature>
<dbReference type="CDD" id="cd16913">
    <property type="entry name" value="YkuD_like"/>
    <property type="match status" value="1"/>
</dbReference>
<evidence type="ECO:0000256" key="5">
    <source>
        <dbReference type="ARBA" id="ARBA00023315"/>
    </source>
</evidence>
<evidence type="ECO:0000256" key="4">
    <source>
        <dbReference type="ARBA" id="ARBA00022984"/>
    </source>
</evidence>
<keyword evidence="9" id="KW-0732">Signal</keyword>
<evidence type="ECO:0000256" key="6">
    <source>
        <dbReference type="ARBA" id="ARBA00023316"/>
    </source>
</evidence>
<comment type="caution">
    <text evidence="11">The sequence shown here is derived from an EMBL/GenBank/DDBJ whole genome shotgun (WGS) entry which is preliminary data.</text>
</comment>
<keyword evidence="3 7" id="KW-0133">Cell shape</keyword>
<dbReference type="Proteomes" id="UP001597326">
    <property type="component" value="Unassembled WGS sequence"/>
</dbReference>
<dbReference type="InterPro" id="IPR005490">
    <property type="entry name" value="LD_TPept_cat_dom"/>
</dbReference>
<sequence>MLRTRLLPLAAVALVAPMAACSAQSSAGTTVAPADPQSTSSRPSTTPSSGSPASDAAAAPATTPASTFRLTTNVADGATKVPVSTLLTVTPSQGTVDTVTVASSATGKNAVPKITGTTNAKGVWVANTRLDPGARYTVTATGTGTDGTTRTSNTSFRTQELDRSREVFPTLSPVINGPYGVAQPVVVQFDVPVKNKAEFERNMHVTSIPAQEGSWGWFDDRTVRWRPRTYWKPGTKVKLDANLNGVDAGGGNYGQLNRTLELTIGRKQLGKVDIARHTISWQVGDAKPVTYDMTAGKPGFTTRSGTKVVMEKAENIKMASETTGIARDSAEGYNVDVAYALRVTSSGEFIHSAPWNAGNFGVRNASHGCVGMSTDSMYRLYTTAQIGDPVVFTGSKRTLEDGNGWTDWNLSWEQWRKKSALR</sequence>
<feature type="region of interest" description="Disordered" evidence="8">
    <location>
        <begin position="27"/>
        <end position="63"/>
    </location>
</feature>
<proteinExistence type="predicted"/>
<dbReference type="InterPro" id="IPR041280">
    <property type="entry name" value="Big_10"/>
</dbReference>
<keyword evidence="12" id="KW-1185">Reference proteome</keyword>
<gene>
    <name evidence="11" type="ORF">ACFSCS_10670</name>
</gene>
<dbReference type="CDD" id="cd13432">
    <property type="entry name" value="LDT_IgD_like_2"/>
    <property type="match status" value="1"/>
</dbReference>
<feature type="chain" id="PRO_5045143659" evidence="9">
    <location>
        <begin position="28"/>
        <end position="422"/>
    </location>
</feature>
<dbReference type="InterPro" id="IPR050979">
    <property type="entry name" value="LD-transpeptidase"/>
</dbReference>
<feature type="compositionally biased region" description="Low complexity" evidence="8">
    <location>
        <begin position="36"/>
        <end position="63"/>
    </location>
</feature>
<accession>A0ABW4RWB5</accession>
<keyword evidence="4 7" id="KW-0573">Peptidoglycan synthesis</keyword>
<evidence type="ECO:0000256" key="3">
    <source>
        <dbReference type="ARBA" id="ARBA00022960"/>
    </source>
</evidence>
<feature type="active site" description="Nucleophile" evidence="7">
    <location>
        <position position="369"/>
    </location>
</feature>
<dbReference type="EMBL" id="JBHUFZ010000024">
    <property type="protein sequence ID" value="MFD1890637.1"/>
    <property type="molecule type" value="Genomic_DNA"/>
</dbReference>
<evidence type="ECO:0000259" key="10">
    <source>
        <dbReference type="PROSITE" id="PS52029"/>
    </source>
</evidence>
<protein>
    <submittedName>
        <fullName evidence="11">Ig-like domain-containing protein</fullName>
    </submittedName>
</protein>
<keyword evidence="6 7" id="KW-0961">Cell wall biogenesis/degradation</keyword>
<dbReference type="Pfam" id="PF17964">
    <property type="entry name" value="Big_10"/>
    <property type="match status" value="1"/>
</dbReference>
<evidence type="ECO:0000256" key="2">
    <source>
        <dbReference type="ARBA" id="ARBA00022679"/>
    </source>
</evidence>
<dbReference type="SUPFAM" id="SSF141523">
    <property type="entry name" value="L,D-transpeptidase catalytic domain-like"/>
    <property type="match status" value="1"/>
</dbReference>
<dbReference type="PANTHER" id="PTHR30582">
    <property type="entry name" value="L,D-TRANSPEPTIDASE"/>
    <property type="match status" value="1"/>
</dbReference>
<evidence type="ECO:0000256" key="9">
    <source>
        <dbReference type="SAM" id="SignalP"/>
    </source>
</evidence>